<dbReference type="OrthoDB" id="1467367at2"/>
<keyword evidence="1" id="KW-0645">Protease</keyword>
<dbReference type="GO" id="GO:0030288">
    <property type="term" value="C:outer membrane-bounded periplasmic space"/>
    <property type="evidence" value="ECO:0007669"/>
    <property type="project" value="InterPro"/>
</dbReference>
<sequence length="306" mass="32743">MIRITAMIALIAGLAACQQEAKVATATQPVFSTQNTNDTRIAKQVFGNLSNGSNQPSAPVGFYSKGCQAGAEELAETGPTWQAMRLSRNRNWGQPQLVDFVQDLSRVAAQQPGWNGLYLGDMSQPRGGPMLSGHASHQIGLDADIWLKPANNLSLSRTERENISSDRMDRNGGAYVNSNWGPAQEAIIRAAASDPRVARIFIFPGAKVEMCKNATGDRSWLNKVRPWYGHNYHFHVRLNCPAGSGLCAPQDPPPPGDGCADAAAWVDNIVNPKPAPPADPNAPKPAPKRELTMASLPGQCAAVAAN</sequence>
<dbReference type="EMBL" id="FOTF01000004">
    <property type="protein sequence ID" value="SFK90653.1"/>
    <property type="molecule type" value="Genomic_DNA"/>
</dbReference>
<evidence type="ECO:0000313" key="12">
    <source>
        <dbReference type="Proteomes" id="UP000199550"/>
    </source>
</evidence>
<evidence type="ECO:0000256" key="7">
    <source>
        <dbReference type="ARBA" id="ARBA00023049"/>
    </source>
</evidence>
<feature type="signal peptide" evidence="10">
    <location>
        <begin position="1"/>
        <end position="21"/>
    </location>
</feature>
<dbReference type="GO" id="GO:0006508">
    <property type="term" value="P:proteolysis"/>
    <property type="evidence" value="ECO:0007669"/>
    <property type="project" value="UniProtKB-KW"/>
</dbReference>
<dbReference type="InterPro" id="IPR005073">
    <property type="entry name" value="Peptidase_M74"/>
</dbReference>
<accession>A0A1I4DCA8</accession>
<gene>
    <name evidence="11" type="ORF">SAMN04488004_10419</name>
</gene>
<dbReference type="STRING" id="195913.SAMN04488004_10419"/>
<keyword evidence="5" id="KW-0378">Hydrolase</keyword>
<feature type="disulfide bond" evidence="8">
    <location>
        <begin position="211"/>
        <end position="259"/>
    </location>
</feature>
<reference evidence="11 12" key="1">
    <citation type="submission" date="2016-10" db="EMBL/GenBank/DDBJ databases">
        <authorList>
            <person name="de Groot N.N."/>
        </authorList>
    </citation>
    <scope>NUCLEOTIDE SEQUENCE [LARGE SCALE GENOMIC DNA]</scope>
    <source>
        <strain evidence="11 12">DSM 16199</strain>
    </source>
</reference>
<keyword evidence="6" id="KW-0862">Zinc</keyword>
<keyword evidence="12" id="KW-1185">Reference proteome</keyword>
<dbReference type="InterPro" id="IPR009045">
    <property type="entry name" value="Zn_M74/Hedgehog-like"/>
</dbReference>
<protein>
    <submittedName>
        <fullName evidence="11">Penicillin-insensitive murein endopeptidase</fullName>
    </submittedName>
</protein>
<evidence type="ECO:0000256" key="6">
    <source>
        <dbReference type="ARBA" id="ARBA00022833"/>
    </source>
</evidence>
<dbReference type="NCBIfam" id="NF006947">
    <property type="entry name" value="PRK09429.1"/>
    <property type="match status" value="1"/>
</dbReference>
<dbReference type="GO" id="GO:0046872">
    <property type="term" value="F:metal ion binding"/>
    <property type="evidence" value="ECO:0007669"/>
    <property type="project" value="UniProtKB-KW"/>
</dbReference>
<dbReference type="Proteomes" id="UP000199550">
    <property type="component" value="Unassembled WGS sequence"/>
</dbReference>
<keyword evidence="3 10" id="KW-0732">Signal</keyword>
<organism evidence="11 12">
    <name type="scientific">Loktanella salsilacus</name>
    <dbReference type="NCBI Taxonomy" id="195913"/>
    <lineage>
        <taxon>Bacteria</taxon>
        <taxon>Pseudomonadati</taxon>
        <taxon>Pseudomonadota</taxon>
        <taxon>Alphaproteobacteria</taxon>
        <taxon>Rhodobacterales</taxon>
        <taxon>Roseobacteraceae</taxon>
        <taxon>Loktanella</taxon>
    </lineage>
</organism>
<evidence type="ECO:0000256" key="2">
    <source>
        <dbReference type="ARBA" id="ARBA00022723"/>
    </source>
</evidence>
<feature type="chain" id="PRO_5011630224" evidence="10">
    <location>
        <begin position="22"/>
        <end position="306"/>
    </location>
</feature>
<proteinExistence type="predicted"/>
<keyword evidence="8" id="KW-1015">Disulfide bond</keyword>
<feature type="region of interest" description="Disordered" evidence="9">
    <location>
        <begin position="270"/>
        <end position="293"/>
    </location>
</feature>
<evidence type="ECO:0000256" key="8">
    <source>
        <dbReference type="PIRSR" id="PIRSR018455-2"/>
    </source>
</evidence>
<dbReference type="GO" id="GO:0008237">
    <property type="term" value="F:metallopeptidase activity"/>
    <property type="evidence" value="ECO:0007669"/>
    <property type="project" value="UniProtKB-KW"/>
</dbReference>
<dbReference type="PIRSF" id="PIRSF018455">
    <property type="entry name" value="MepA"/>
    <property type="match status" value="1"/>
</dbReference>
<dbReference type="GO" id="GO:0004252">
    <property type="term" value="F:serine-type endopeptidase activity"/>
    <property type="evidence" value="ECO:0007669"/>
    <property type="project" value="InterPro"/>
</dbReference>
<dbReference type="PROSITE" id="PS51257">
    <property type="entry name" value="PROKAR_LIPOPROTEIN"/>
    <property type="match status" value="1"/>
</dbReference>
<dbReference type="Gene3D" id="3.30.1380.10">
    <property type="match status" value="1"/>
</dbReference>
<dbReference type="GeneID" id="97892623"/>
<feature type="compositionally biased region" description="Pro residues" evidence="9">
    <location>
        <begin position="273"/>
        <end position="285"/>
    </location>
</feature>
<evidence type="ECO:0000313" key="11">
    <source>
        <dbReference type="EMBL" id="SFK90653.1"/>
    </source>
</evidence>
<keyword evidence="2" id="KW-0479">Metal-binding</keyword>
<evidence type="ECO:0000256" key="10">
    <source>
        <dbReference type="SAM" id="SignalP"/>
    </source>
</evidence>
<evidence type="ECO:0000256" key="4">
    <source>
        <dbReference type="ARBA" id="ARBA00022764"/>
    </source>
</evidence>
<evidence type="ECO:0000256" key="9">
    <source>
        <dbReference type="SAM" id="MobiDB-lite"/>
    </source>
</evidence>
<dbReference type="SUPFAM" id="SSF55166">
    <property type="entry name" value="Hedgehog/DD-peptidase"/>
    <property type="match status" value="1"/>
</dbReference>
<dbReference type="RefSeq" id="WP_090186072.1">
    <property type="nucleotide sequence ID" value="NZ_CP072994.1"/>
</dbReference>
<keyword evidence="7" id="KW-0482">Metalloprotease</keyword>
<name>A0A1I4DCA8_9RHOB</name>
<dbReference type="AlphaFoldDB" id="A0A1I4DCA8"/>
<evidence type="ECO:0000256" key="3">
    <source>
        <dbReference type="ARBA" id="ARBA00022729"/>
    </source>
</evidence>
<dbReference type="Pfam" id="PF03411">
    <property type="entry name" value="Peptidase_M74"/>
    <property type="match status" value="1"/>
</dbReference>
<evidence type="ECO:0000256" key="1">
    <source>
        <dbReference type="ARBA" id="ARBA00022670"/>
    </source>
</evidence>
<feature type="disulfide bond" evidence="8">
    <location>
        <begin position="240"/>
        <end position="247"/>
    </location>
</feature>
<keyword evidence="4" id="KW-0574">Periplasm</keyword>
<evidence type="ECO:0000256" key="5">
    <source>
        <dbReference type="ARBA" id="ARBA00022801"/>
    </source>
</evidence>